<reference evidence="1" key="1">
    <citation type="submission" date="2014-09" db="EMBL/GenBank/DDBJ databases">
        <authorList>
            <person name="Magalhaes I.L.F."/>
            <person name="Oliveira U."/>
            <person name="Santos F.R."/>
            <person name="Vidigal T.H.D.A."/>
            <person name="Brescovit A.D."/>
            <person name="Santos A.J."/>
        </authorList>
    </citation>
    <scope>NUCLEOTIDE SEQUENCE</scope>
    <source>
        <tissue evidence="1">Shoot tissue taken approximately 20 cm above the soil surface</tissue>
    </source>
</reference>
<evidence type="ECO:0000313" key="1">
    <source>
        <dbReference type="EMBL" id="JAD67150.1"/>
    </source>
</evidence>
<name>A0A0A9C1A6_ARUDO</name>
<dbReference type="EMBL" id="GBRH01230745">
    <property type="protein sequence ID" value="JAD67150.1"/>
    <property type="molecule type" value="Transcribed_RNA"/>
</dbReference>
<protein>
    <submittedName>
        <fullName evidence="1">Uncharacterized protein</fullName>
    </submittedName>
</protein>
<sequence>MAAAFCDNARGE</sequence>
<proteinExistence type="predicted"/>
<accession>A0A0A9C1A6</accession>
<organism evidence="1">
    <name type="scientific">Arundo donax</name>
    <name type="common">Giant reed</name>
    <name type="synonym">Donax arundinaceus</name>
    <dbReference type="NCBI Taxonomy" id="35708"/>
    <lineage>
        <taxon>Eukaryota</taxon>
        <taxon>Viridiplantae</taxon>
        <taxon>Streptophyta</taxon>
        <taxon>Embryophyta</taxon>
        <taxon>Tracheophyta</taxon>
        <taxon>Spermatophyta</taxon>
        <taxon>Magnoliopsida</taxon>
        <taxon>Liliopsida</taxon>
        <taxon>Poales</taxon>
        <taxon>Poaceae</taxon>
        <taxon>PACMAD clade</taxon>
        <taxon>Arundinoideae</taxon>
        <taxon>Arundineae</taxon>
        <taxon>Arundo</taxon>
    </lineage>
</organism>
<reference evidence="1" key="2">
    <citation type="journal article" date="2015" name="Data Brief">
        <title>Shoot transcriptome of the giant reed, Arundo donax.</title>
        <authorList>
            <person name="Barrero R.A."/>
            <person name="Guerrero F.D."/>
            <person name="Moolhuijzen P."/>
            <person name="Goolsby J.A."/>
            <person name="Tidwell J."/>
            <person name="Bellgard S.E."/>
            <person name="Bellgard M.I."/>
        </authorList>
    </citation>
    <scope>NUCLEOTIDE SEQUENCE</scope>
    <source>
        <tissue evidence="1">Shoot tissue taken approximately 20 cm above the soil surface</tissue>
    </source>
</reference>